<dbReference type="Gene3D" id="1.10.630.10">
    <property type="entry name" value="Cytochrome P450"/>
    <property type="match status" value="1"/>
</dbReference>
<dbReference type="SUPFAM" id="SSF48264">
    <property type="entry name" value="Cytochrome P450"/>
    <property type="match status" value="1"/>
</dbReference>
<dbReference type="PROSITE" id="PS00086">
    <property type="entry name" value="CYTOCHROME_P450"/>
    <property type="match status" value="1"/>
</dbReference>
<dbReference type="Pfam" id="PF00067">
    <property type="entry name" value="p450"/>
    <property type="match status" value="1"/>
</dbReference>
<feature type="transmembrane region" description="Helical" evidence="9">
    <location>
        <begin position="20"/>
        <end position="43"/>
    </location>
</feature>
<dbReference type="EMBL" id="JAZAVK010000080">
    <property type="protein sequence ID" value="KAK7425526.1"/>
    <property type="molecule type" value="Genomic_DNA"/>
</dbReference>
<keyword evidence="5 8" id="KW-0560">Oxidoreductase</keyword>
<name>A0ABR1HWW3_9HYPO</name>
<comment type="cofactor">
    <cofactor evidence="1">
        <name>heme</name>
        <dbReference type="ChEBI" id="CHEBI:30413"/>
    </cofactor>
</comment>
<organism evidence="10 11">
    <name type="scientific">Neonectria magnoliae</name>
    <dbReference type="NCBI Taxonomy" id="2732573"/>
    <lineage>
        <taxon>Eukaryota</taxon>
        <taxon>Fungi</taxon>
        <taxon>Dikarya</taxon>
        <taxon>Ascomycota</taxon>
        <taxon>Pezizomycotina</taxon>
        <taxon>Sordariomycetes</taxon>
        <taxon>Hypocreomycetidae</taxon>
        <taxon>Hypocreales</taxon>
        <taxon>Nectriaceae</taxon>
        <taxon>Neonectria</taxon>
    </lineage>
</organism>
<keyword evidence="9" id="KW-0812">Transmembrane</keyword>
<evidence type="ECO:0000256" key="8">
    <source>
        <dbReference type="RuleBase" id="RU000461"/>
    </source>
</evidence>
<sequence length="509" mass="57925">MSAQFDVLFHLFEAKLEQNALAIGGWAILSAVLLGALFIWSFVDDRMPKLPIAMQEEMPNRKKRIDLFIKDTRRLLIDSYNKFQDQVFGITTTEGTNIVIPLDLLHGLGSQKSLSFSAFLEEEFSMKEYTKVGNLNEKQISIVNKKLNPTLPQYIPVLQELIRKHWPLDHYKRPTSTKPWPLVMRLVSRVSARLFHSADAAENDHWLDIASEHVHSTVVWTENLKKWPAVLRPLVYRFVTGRGIMVQRFGEGKAVVAETLKRRKANGGKPLSNPQALLDYLADSELGPDDVETHTIAQINLCVAAIQSMAATVTQCLMDLATHPEYAPELREEVQTVVAKRNGVLDKQALTDMIKLDSFIKETQRLNPPDLTSFQRKATSDMALSNGLRIPKGARIVLPTAAINMDREFFEDPEKFDGFRYYRQRIASQEARSSHQMVAVGKNDLTWGYGRHACPGRYIAEVAMKLLVIEFLTRYEIRLPANVKERPKNIEFEGLVIPDPEWELSMKSL</sequence>
<proteinExistence type="inferred from homology"/>
<dbReference type="PRINTS" id="PR00465">
    <property type="entry name" value="EP450IV"/>
</dbReference>
<evidence type="ECO:0000256" key="3">
    <source>
        <dbReference type="ARBA" id="ARBA00022617"/>
    </source>
</evidence>
<keyword evidence="9" id="KW-1133">Transmembrane helix</keyword>
<dbReference type="InterPro" id="IPR001128">
    <property type="entry name" value="Cyt_P450"/>
</dbReference>
<dbReference type="PANTHER" id="PTHR46206">
    <property type="entry name" value="CYTOCHROME P450"/>
    <property type="match status" value="1"/>
</dbReference>
<keyword evidence="6 8" id="KW-0408">Iron</keyword>
<comment type="caution">
    <text evidence="10">The sequence shown here is derived from an EMBL/GenBank/DDBJ whole genome shotgun (WGS) entry which is preliminary data.</text>
</comment>
<evidence type="ECO:0000256" key="7">
    <source>
        <dbReference type="ARBA" id="ARBA00023033"/>
    </source>
</evidence>
<keyword evidence="4 8" id="KW-0479">Metal-binding</keyword>
<protein>
    <recommendedName>
        <fullName evidence="12">Cytochrome P450</fullName>
    </recommendedName>
</protein>
<gene>
    <name evidence="10" type="ORF">QQZ08_007967</name>
</gene>
<reference evidence="10 11" key="1">
    <citation type="journal article" date="2025" name="Microbiol. Resour. Announc.">
        <title>Draft genome sequences for Neonectria magnoliae and Neonectria punicea, canker pathogens of Liriodendron tulipifera and Acer saccharum in West Virginia.</title>
        <authorList>
            <person name="Petronek H.M."/>
            <person name="Kasson M.T."/>
            <person name="Metheny A.M."/>
            <person name="Stauder C.M."/>
            <person name="Lovett B."/>
            <person name="Lynch S.C."/>
            <person name="Garnas J.R."/>
            <person name="Kasson L.R."/>
            <person name="Stajich J.E."/>
        </authorList>
    </citation>
    <scope>NUCLEOTIDE SEQUENCE [LARGE SCALE GENOMIC DNA]</scope>
    <source>
        <strain evidence="10 11">NRRL 64651</strain>
    </source>
</reference>
<evidence type="ECO:0000256" key="5">
    <source>
        <dbReference type="ARBA" id="ARBA00023002"/>
    </source>
</evidence>
<dbReference type="InterPro" id="IPR036396">
    <property type="entry name" value="Cyt_P450_sf"/>
</dbReference>
<evidence type="ECO:0000256" key="6">
    <source>
        <dbReference type="ARBA" id="ARBA00023004"/>
    </source>
</evidence>
<evidence type="ECO:0000313" key="11">
    <source>
        <dbReference type="Proteomes" id="UP001498421"/>
    </source>
</evidence>
<keyword evidence="3 8" id="KW-0349">Heme</keyword>
<evidence type="ECO:0000256" key="4">
    <source>
        <dbReference type="ARBA" id="ARBA00022723"/>
    </source>
</evidence>
<evidence type="ECO:0008006" key="12">
    <source>
        <dbReference type="Google" id="ProtNLM"/>
    </source>
</evidence>
<dbReference type="CDD" id="cd11041">
    <property type="entry name" value="CYP503A1-like"/>
    <property type="match status" value="1"/>
</dbReference>
<accession>A0ABR1HWW3</accession>
<evidence type="ECO:0000256" key="9">
    <source>
        <dbReference type="SAM" id="Phobius"/>
    </source>
</evidence>
<evidence type="ECO:0000256" key="1">
    <source>
        <dbReference type="ARBA" id="ARBA00001971"/>
    </source>
</evidence>
<dbReference type="InterPro" id="IPR017972">
    <property type="entry name" value="Cyt_P450_CS"/>
</dbReference>
<dbReference type="Proteomes" id="UP001498421">
    <property type="component" value="Unassembled WGS sequence"/>
</dbReference>
<keyword evidence="7 8" id="KW-0503">Monooxygenase</keyword>
<dbReference type="InterPro" id="IPR002403">
    <property type="entry name" value="Cyt_P450_E_grp-IV"/>
</dbReference>
<comment type="similarity">
    <text evidence="2 8">Belongs to the cytochrome P450 family.</text>
</comment>
<dbReference type="PANTHER" id="PTHR46206:SF7">
    <property type="entry name" value="P450, PUTATIVE (EUROFUNG)-RELATED"/>
    <property type="match status" value="1"/>
</dbReference>
<evidence type="ECO:0000313" key="10">
    <source>
        <dbReference type="EMBL" id="KAK7425526.1"/>
    </source>
</evidence>
<keyword evidence="9" id="KW-0472">Membrane</keyword>
<keyword evidence="11" id="KW-1185">Reference proteome</keyword>
<evidence type="ECO:0000256" key="2">
    <source>
        <dbReference type="ARBA" id="ARBA00010617"/>
    </source>
</evidence>